<dbReference type="KEGG" id="bbev:BBEV_2706"/>
<name>A0A1D7QYG0_9BACI</name>
<dbReference type="OrthoDB" id="142218at2"/>
<dbReference type="Pfam" id="PF07905">
    <property type="entry name" value="PucR"/>
    <property type="match status" value="1"/>
</dbReference>
<proteinExistence type="inferred from homology"/>
<organism evidence="5 6">
    <name type="scientific">Salisediminibacterium beveridgei</name>
    <dbReference type="NCBI Taxonomy" id="632773"/>
    <lineage>
        <taxon>Bacteria</taxon>
        <taxon>Bacillati</taxon>
        <taxon>Bacillota</taxon>
        <taxon>Bacilli</taxon>
        <taxon>Bacillales</taxon>
        <taxon>Bacillaceae</taxon>
        <taxon>Salisediminibacterium</taxon>
    </lineage>
</organism>
<evidence type="ECO:0000313" key="5">
    <source>
        <dbReference type="EMBL" id="AOM84044.1"/>
    </source>
</evidence>
<evidence type="ECO:0000259" key="2">
    <source>
        <dbReference type="Pfam" id="PF07905"/>
    </source>
</evidence>
<feature type="domain" description="PucR C-terminal helix-turn-helix" evidence="3">
    <location>
        <begin position="484"/>
        <end position="541"/>
    </location>
</feature>
<comment type="similarity">
    <text evidence="1">Belongs to the CdaR family.</text>
</comment>
<dbReference type="PANTHER" id="PTHR33744:SF1">
    <property type="entry name" value="DNA-BINDING TRANSCRIPTIONAL ACTIVATOR ADER"/>
    <property type="match status" value="1"/>
</dbReference>
<accession>A0A1D7QYG0</accession>
<sequence length="547" mass="62928">MQLRALLNEPVLKNAVVVAGAEGTLNQVTSVNMMDAPDIIDYVKKNQLLLTTGYNIQHRPEILSDIVSKMAERGCAGLALKTHRFLKTIPPSVLEKAEQLKFPIIELPMEPSLGEIVNEVLKVILQESTDQLTEAMEIHRKFTDLIISGKGLFEVVDQLAKRINAPVMLLDYRLNLLETSRKFDEQFYYDLAYQISDTIRDEDPDNGAEQKLAIRYPHDDHEHTASFYPVQMNLYQKGYLILMMDMADAGDSEKLAVEQAMNVISFELMKLHAVEQQSRLQKNEFLTEFAEGHYTSEKDIARRGESYGLRLDRTYVCAVCRLDDEEDLYHGLGPAPESERRLYKDSIYEQLQMWMGYYFDDVVFFSKGDIYITLIPRPEPEMEDWLLKGLKTIQKEMEEFLYLSISFGVGNPATALLQIPDSYTEALEALTSGYRMGKKGFVKWTDTRGVMELLRTVSPKKLREFYQSTLRSLAESKKKEDEDLIETLTIYIENNGQIADTAKALFVHRNTVIYRLKKCEEKLHVDLKNAEDIHKLRTALLVRQMID</sequence>
<evidence type="ECO:0000256" key="1">
    <source>
        <dbReference type="ARBA" id="ARBA00006754"/>
    </source>
</evidence>
<dbReference type="Pfam" id="PF13556">
    <property type="entry name" value="HTH_30"/>
    <property type="match status" value="1"/>
</dbReference>
<dbReference type="PANTHER" id="PTHR33744">
    <property type="entry name" value="CARBOHYDRATE DIACID REGULATOR"/>
    <property type="match status" value="1"/>
</dbReference>
<evidence type="ECO:0000313" key="6">
    <source>
        <dbReference type="Proteomes" id="UP000094463"/>
    </source>
</evidence>
<reference evidence="5 6" key="1">
    <citation type="submission" date="2015-08" db="EMBL/GenBank/DDBJ databases">
        <title>The complete genome sequence of Bacillus beveridgei MLTeJB.</title>
        <authorList>
            <person name="Hanson T.E."/>
            <person name="Mesa C."/>
            <person name="Basesman S.M."/>
            <person name="Oremland R.S."/>
        </authorList>
    </citation>
    <scope>NUCLEOTIDE SEQUENCE [LARGE SCALE GENOMIC DNA]</scope>
    <source>
        <strain evidence="5 6">MLTeJB</strain>
    </source>
</reference>
<dbReference type="Pfam" id="PF17853">
    <property type="entry name" value="GGDEF_2"/>
    <property type="match status" value="1"/>
</dbReference>
<gene>
    <name evidence="5" type="primary">pucR</name>
    <name evidence="5" type="ORF">BBEV_2706</name>
</gene>
<dbReference type="Proteomes" id="UP000094463">
    <property type="component" value="Chromosome"/>
</dbReference>
<dbReference type="InterPro" id="IPR012914">
    <property type="entry name" value="PucR_dom"/>
</dbReference>
<protein>
    <submittedName>
        <fullName evidence="5">Purine catabolism regulatory protein</fullName>
    </submittedName>
</protein>
<dbReference type="AlphaFoldDB" id="A0A1D7QYG0"/>
<dbReference type="Gene3D" id="1.10.10.2840">
    <property type="entry name" value="PucR C-terminal helix-turn-helix domain"/>
    <property type="match status" value="1"/>
</dbReference>
<keyword evidence="6" id="KW-1185">Reference proteome</keyword>
<dbReference type="InterPro" id="IPR051448">
    <property type="entry name" value="CdaR-like_regulators"/>
</dbReference>
<evidence type="ECO:0000259" key="3">
    <source>
        <dbReference type="Pfam" id="PF13556"/>
    </source>
</evidence>
<dbReference type="InterPro" id="IPR042070">
    <property type="entry name" value="PucR_C-HTH_sf"/>
</dbReference>
<dbReference type="STRING" id="632773.BBEV_2706"/>
<dbReference type="InterPro" id="IPR025736">
    <property type="entry name" value="PucR_C-HTH_dom"/>
</dbReference>
<dbReference type="RefSeq" id="WP_069365959.1">
    <property type="nucleotide sequence ID" value="NZ_CP012502.1"/>
</dbReference>
<feature type="domain" description="Purine catabolism PurC-like" evidence="2">
    <location>
        <begin position="6"/>
        <end position="124"/>
    </location>
</feature>
<evidence type="ECO:0000259" key="4">
    <source>
        <dbReference type="Pfam" id="PF17853"/>
    </source>
</evidence>
<dbReference type="InterPro" id="IPR041522">
    <property type="entry name" value="CdaR_GGDEF"/>
</dbReference>
<feature type="domain" description="CdaR GGDEF-like" evidence="4">
    <location>
        <begin position="292"/>
        <end position="430"/>
    </location>
</feature>
<dbReference type="EMBL" id="CP012502">
    <property type="protein sequence ID" value="AOM84044.1"/>
    <property type="molecule type" value="Genomic_DNA"/>
</dbReference>